<sequence length="90" mass="9455">MNAMPSTTTLLRAWGLMMALTALSLWAAIADQGIAPTLAAMAAGVLKAVLILWVYLNLRKSGSGWKSVFIAFLAVIAAIVVGADLVGRLR</sequence>
<evidence type="ECO:0000313" key="7">
    <source>
        <dbReference type="EMBL" id="BAE51744.1"/>
    </source>
</evidence>
<dbReference type="EMBL" id="AP007255">
    <property type="protein sequence ID" value="BAE51744.1"/>
    <property type="molecule type" value="Genomic_DNA"/>
</dbReference>
<evidence type="ECO:0008006" key="9">
    <source>
        <dbReference type="Google" id="ProtNLM"/>
    </source>
</evidence>
<dbReference type="HOGENOM" id="CLU_2343372_0_0_5"/>
<dbReference type="GO" id="GO:0005886">
    <property type="term" value="C:plasma membrane"/>
    <property type="evidence" value="ECO:0007669"/>
    <property type="project" value="UniProtKB-SubCell"/>
</dbReference>
<name>Q2W331_PARM1</name>
<evidence type="ECO:0000256" key="5">
    <source>
        <dbReference type="ARBA" id="ARBA00023136"/>
    </source>
</evidence>
<dbReference type="AlphaFoldDB" id="Q2W331"/>
<evidence type="ECO:0000313" key="8">
    <source>
        <dbReference type="Proteomes" id="UP000007058"/>
    </source>
</evidence>
<accession>Q2W331</accession>
<dbReference type="KEGG" id="mag:amb2940"/>
<evidence type="ECO:0000256" key="3">
    <source>
        <dbReference type="ARBA" id="ARBA00022692"/>
    </source>
</evidence>
<protein>
    <recommendedName>
        <fullName evidence="9">Caa(3)-type oxidase, subunit IV</fullName>
    </recommendedName>
</protein>
<evidence type="ECO:0000256" key="6">
    <source>
        <dbReference type="SAM" id="Phobius"/>
    </source>
</evidence>
<keyword evidence="8" id="KW-1185">Reference proteome</keyword>
<keyword evidence="4 6" id="KW-1133">Transmembrane helix</keyword>
<comment type="subcellular location">
    <subcellularLocation>
        <location evidence="1">Cell membrane</location>
        <topology evidence="1">Multi-pass membrane protein</topology>
    </subcellularLocation>
</comment>
<dbReference type="STRING" id="342108.amb2940"/>
<evidence type="ECO:0000256" key="4">
    <source>
        <dbReference type="ARBA" id="ARBA00022989"/>
    </source>
</evidence>
<feature type="transmembrane region" description="Helical" evidence="6">
    <location>
        <begin position="12"/>
        <end position="30"/>
    </location>
</feature>
<feature type="transmembrane region" description="Helical" evidence="6">
    <location>
        <begin position="68"/>
        <end position="87"/>
    </location>
</feature>
<evidence type="ECO:0000256" key="2">
    <source>
        <dbReference type="ARBA" id="ARBA00022475"/>
    </source>
</evidence>
<reference evidence="7 8" key="1">
    <citation type="journal article" date="2005" name="DNA Res.">
        <title>Complete genome sequence of the facultative anaerobic magnetotactic bacterium Magnetospirillum sp. strain AMB-1.</title>
        <authorList>
            <person name="Matsunaga T."/>
            <person name="Okamura Y."/>
            <person name="Fukuda Y."/>
            <person name="Wahyudi A.T."/>
            <person name="Murase Y."/>
            <person name="Takeyama H."/>
        </authorList>
    </citation>
    <scope>NUCLEOTIDE SEQUENCE [LARGE SCALE GENOMIC DNA]</scope>
    <source>
        <strain evidence="8">ATCC 700264 / AMB-1</strain>
    </source>
</reference>
<keyword evidence="2" id="KW-1003">Cell membrane</keyword>
<dbReference type="InterPro" id="IPR005171">
    <property type="entry name" value="Cyt_c_oxidase_su4_prok"/>
</dbReference>
<keyword evidence="5 6" id="KW-0472">Membrane</keyword>
<gene>
    <name evidence="7" type="ordered locus">amb2940</name>
</gene>
<organism evidence="7 8">
    <name type="scientific">Paramagnetospirillum magneticum (strain ATCC 700264 / AMB-1)</name>
    <name type="common">Magnetospirillum magneticum</name>
    <dbReference type="NCBI Taxonomy" id="342108"/>
    <lineage>
        <taxon>Bacteria</taxon>
        <taxon>Pseudomonadati</taxon>
        <taxon>Pseudomonadota</taxon>
        <taxon>Alphaproteobacteria</taxon>
        <taxon>Rhodospirillales</taxon>
        <taxon>Magnetospirillaceae</taxon>
        <taxon>Paramagnetospirillum</taxon>
    </lineage>
</organism>
<keyword evidence="3 6" id="KW-0812">Transmembrane</keyword>
<dbReference type="Pfam" id="PF03626">
    <property type="entry name" value="COX4_pro"/>
    <property type="match status" value="1"/>
</dbReference>
<proteinExistence type="predicted"/>
<feature type="transmembrane region" description="Helical" evidence="6">
    <location>
        <begin position="37"/>
        <end position="56"/>
    </location>
</feature>
<evidence type="ECO:0000256" key="1">
    <source>
        <dbReference type="ARBA" id="ARBA00004651"/>
    </source>
</evidence>
<dbReference type="Proteomes" id="UP000007058">
    <property type="component" value="Chromosome"/>
</dbReference>